<evidence type="ECO:0000256" key="5">
    <source>
        <dbReference type="PROSITE-ProRule" id="PRU00339"/>
    </source>
</evidence>
<dbReference type="InterPro" id="IPR000719">
    <property type="entry name" value="Prot_kinase_dom"/>
</dbReference>
<keyword evidence="2 6" id="KW-0547">Nucleotide-binding</keyword>
<evidence type="ECO:0000256" key="3">
    <source>
        <dbReference type="ARBA" id="ARBA00022777"/>
    </source>
</evidence>
<dbReference type="PROSITE" id="PS00107">
    <property type="entry name" value="PROTEIN_KINASE_ATP"/>
    <property type="match status" value="1"/>
</dbReference>
<dbReference type="PROSITE" id="PS50005">
    <property type="entry name" value="TPR"/>
    <property type="match status" value="4"/>
</dbReference>
<dbReference type="PROSITE" id="PS50011">
    <property type="entry name" value="PROTEIN_KINASE_DOM"/>
    <property type="match status" value="1"/>
</dbReference>
<dbReference type="SMART" id="SM00028">
    <property type="entry name" value="TPR"/>
    <property type="match status" value="7"/>
</dbReference>
<evidence type="ECO:0000256" key="2">
    <source>
        <dbReference type="ARBA" id="ARBA00022741"/>
    </source>
</evidence>
<dbReference type="Pfam" id="PF00069">
    <property type="entry name" value="Pkinase"/>
    <property type="match status" value="1"/>
</dbReference>
<feature type="repeat" description="TPR" evidence="5">
    <location>
        <begin position="509"/>
        <end position="542"/>
    </location>
</feature>
<feature type="repeat" description="TPR" evidence="5">
    <location>
        <begin position="543"/>
        <end position="576"/>
    </location>
</feature>
<dbReference type="InterPro" id="IPR011990">
    <property type="entry name" value="TPR-like_helical_dom_sf"/>
</dbReference>
<dbReference type="Gene3D" id="1.25.40.10">
    <property type="entry name" value="Tetratricopeptide repeat domain"/>
    <property type="match status" value="2"/>
</dbReference>
<evidence type="ECO:0000256" key="4">
    <source>
        <dbReference type="ARBA" id="ARBA00022840"/>
    </source>
</evidence>
<feature type="binding site" evidence="6">
    <location>
        <position position="47"/>
    </location>
    <ligand>
        <name>ATP</name>
        <dbReference type="ChEBI" id="CHEBI:30616"/>
    </ligand>
</feature>
<organism evidence="9 10">
    <name type="scientific">Dictyobacter aurantiacus</name>
    <dbReference type="NCBI Taxonomy" id="1936993"/>
    <lineage>
        <taxon>Bacteria</taxon>
        <taxon>Bacillati</taxon>
        <taxon>Chloroflexota</taxon>
        <taxon>Ktedonobacteria</taxon>
        <taxon>Ktedonobacterales</taxon>
        <taxon>Dictyobacteraceae</taxon>
        <taxon>Dictyobacter</taxon>
    </lineage>
</organism>
<dbReference type="CDD" id="cd14014">
    <property type="entry name" value="STKc_PknB_like"/>
    <property type="match status" value="1"/>
</dbReference>
<dbReference type="PANTHER" id="PTHR43289">
    <property type="entry name" value="MITOGEN-ACTIVATED PROTEIN KINASE KINASE KINASE 20-RELATED"/>
    <property type="match status" value="1"/>
</dbReference>
<evidence type="ECO:0000313" key="9">
    <source>
        <dbReference type="EMBL" id="GCE05148.1"/>
    </source>
</evidence>
<dbReference type="AlphaFoldDB" id="A0A401ZEL8"/>
<dbReference type="SMART" id="SM00220">
    <property type="entry name" value="S_TKc"/>
    <property type="match status" value="1"/>
</dbReference>
<keyword evidence="1" id="KW-0808">Transferase</keyword>
<dbReference type="GO" id="GO:0004674">
    <property type="term" value="F:protein serine/threonine kinase activity"/>
    <property type="evidence" value="ECO:0007669"/>
    <property type="project" value="TreeGrafter"/>
</dbReference>
<feature type="compositionally biased region" description="Low complexity" evidence="7">
    <location>
        <begin position="379"/>
        <end position="419"/>
    </location>
</feature>
<feature type="repeat" description="TPR" evidence="5">
    <location>
        <begin position="646"/>
        <end position="679"/>
    </location>
</feature>
<feature type="domain" description="Protein kinase" evidence="8">
    <location>
        <begin position="13"/>
        <end position="296"/>
    </location>
</feature>
<sequence>MALPIGTVLDGKFKIVQILGEGGMGTVYKVEQIGTPPGTPPYYYAVKELLINPNTSEEDRKAAIDRFNKEIALLRGLKHPRIAALMLPFQERGNYYFVMEFVPGRSLEKILENARGPLPEEQVIKWMVQVCEALTYIHTRNPPIILRDLKPGNIMVSQDDEVQLIDFGIARRFDPNKRTNTENLGTISYASPEHLGSITMPGQRRSAHNPGKLVQTDARSDIYSLGATMYHLLTNYEPDPIQTPPQGGVLAKNPRLRTVQLGNKTVCPVEQVIIKAMQQDPAQRFQSAEAMRVALLQCLPNAAPATIQMPVMSPNATIVVPTNTGAASGVAGGIICPKCGFQNRPGAKFCKRDGQPLVQGATIAPPQIRAQAVRAPIQARPIRQPIQPRPIQSQPIKPRPVQSNGRIQPRPAQPIQARPVGTPTAVDPMAAYRAGLQALAAKNYSEAIRQFKLAQSQGVSAYDALYNLGRAYRQYGQSVRETDSRLFKENMKHAAEYFEDALRVKSDALDARFQLGMCYRDLALYPLAMTAFKQAQQTAPNDPAVYYQLGLVALEQGLTGEAVSYLKRGLEINPDHALILIALGRIYIDMKNQLPAAISTLFHAAQIDPALWEAWYELGRAHMKEKEWNHALSALRRAQQVNAHSASIYSAMATCFFNLKKKSDARQMVSEALNLDPKNAEAIRLQKQL</sequence>
<dbReference type="InterPro" id="IPR019734">
    <property type="entry name" value="TPR_rpt"/>
</dbReference>
<evidence type="ECO:0000256" key="7">
    <source>
        <dbReference type="SAM" id="MobiDB-lite"/>
    </source>
</evidence>
<dbReference type="PANTHER" id="PTHR43289:SF34">
    <property type="entry name" value="SERINE_THREONINE-PROTEIN KINASE YBDM-RELATED"/>
    <property type="match status" value="1"/>
</dbReference>
<accession>A0A401ZEL8</accession>
<keyword evidence="4 6" id="KW-0067">ATP-binding</keyword>
<dbReference type="Proteomes" id="UP000287224">
    <property type="component" value="Unassembled WGS sequence"/>
</dbReference>
<dbReference type="RefSeq" id="WP_126596223.1">
    <property type="nucleotide sequence ID" value="NZ_BIFQ01000001.1"/>
</dbReference>
<feature type="region of interest" description="Disordered" evidence="7">
    <location>
        <begin position="379"/>
        <end position="420"/>
    </location>
</feature>
<keyword evidence="3" id="KW-0418">Kinase</keyword>
<dbReference type="GO" id="GO:0005524">
    <property type="term" value="F:ATP binding"/>
    <property type="evidence" value="ECO:0007669"/>
    <property type="project" value="UniProtKB-UniRule"/>
</dbReference>
<name>A0A401ZEL8_9CHLR</name>
<dbReference type="EMBL" id="BIFQ01000001">
    <property type="protein sequence ID" value="GCE05148.1"/>
    <property type="molecule type" value="Genomic_DNA"/>
</dbReference>
<evidence type="ECO:0000256" key="6">
    <source>
        <dbReference type="PROSITE-ProRule" id="PRU10141"/>
    </source>
</evidence>
<evidence type="ECO:0000256" key="1">
    <source>
        <dbReference type="ARBA" id="ARBA00022679"/>
    </source>
</evidence>
<reference evidence="10" key="1">
    <citation type="submission" date="2018-12" db="EMBL/GenBank/DDBJ databases">
        <title>Tengunoibacter tsumagoiensis gen. nov., sp. nov., Dictyobacter kobayashii sp. nov., D. alpinus sp. nov., and D. joshuensis sp. nov. and description of Dictyobacteraceae fam. nov. within the order Ktedonobacterales isolated from Tengu-no-mugimeshi.</title>
        <authorList>
            <person name="Wang C.M."/>
            <person name="Zheng Y."/>
            <person name="Sakai Y."/>
            <person name="Toyoda A."/>
            <person name="Minakuchi Y."/>
            <person name="Abe K."/>
            <person name="Yokota A."/>
            <person name="Yabe S."/>
        </authorList>
    </citation>
    <scope>NUCLEOTIDE SEQUENCE [LARGE SCALE GENOMIC DNA]</scope>
    <source>
        <strain evidence="10">S-27</strain>
    </source>
</reference>
<dbReference type="InterPro" id="IPR011009">
    <property type="entry name" value="Kinase-like_dom_sf"/>
</dbReference>
<gene>
    <name evidence="9" type="ORF">KDAU_24770</name>
</gene>
<dbReference type="OrthoDB" id="136279at2"/>
<dbReference type="SUPFAM" id="SSF56112">
    <property type="entry name" value="Protein kinase-like (PK-like)"/>
    <property type="match status" value="1"/>
</dbReference>
<dbReference type="SUPFAM" id="SSF48452">
    <property type="entry name" value="TPR-like"/>
    <property type="match status" value="1"/>
</dbReference>
<dbReference type="Pfam" id="PF14559">
    <property type="entry name" value="TPR_19"/>
    <property type="match status" value="2"/>
</dbReference>
<comment type="caution">
    <text evidence="9">The sequence shown here is derived from an EMBL/GenBank/DDBJ whole genome shotgun (WGS) entry which is preliminary data.</text>
</comment>
<protein>
    <recommendedName>
        <fullName evidence="8">Protein kinase domain-containing protein</fullName>
    </recommendedName>
</protein>
<feature type="repeat" description="TPR" evidence="5">
    <location>
        <begin position="612"/>
        <end position="645"/>
    </location>
</feature>
<keyword evidence="10" id="KW-1185">Reference proteome</keyword>
<dbReference type="InterPro" id="IPR017441">
    <property type="entry name" value="Protein_kinase_ATP_BS"/>
</dbReference>
<dbReference type="Pfam" id="PF13432">
    <property type="entry name" value="TPR_16"/>
    <property type="match status" value="1"/>
</dbReference>
<evidence type="ECO:0000313" key="10">
    <source>
        <dbReference type="Proteomes" id="UP000287224"/>
    </source>
</evidence>
<proteinExistence type="predicted"/>
<dbReference type="Gene3D" id="1.10.510.10">
    <property type="entry name" value="Transferase(Phosphotransferase) domain 1"/>
    <property type="match status" value="1"/>
</dbReference>
<keyword evidence="5" id="KW-0802">TPR repeat</keyword>
<evidence type="ECO:0000259" key="8">
    <source>
        <dbReference type="PROSITE" id="PS50011"/>
    </source>
</evidence>